<dbReference type="SUPFAM" id="SSF47413">
    <property type="entry name" value="lambda repressor-like DNA-binding domains"/>
    <property type="match status" value="1"/>
</dbReference>
<keyword evidence="3" id="KW-0804">Transcription</keyword>
<evidence type="ECO:0000313" key="5">
    <source>
        <dbReference type="EMBL" id="QGG80669.1"/>
    </source>
</evidence>
<dbReference type="PROSITE" id="PS50932">
    <property type="entry name" value="HTH_LACI_2"/>
    <property type="match status" value="1"/>
</dbReference>
<dbReference type="InterPro" id="IPR000843">
    <property type="entry name" value="HTH_LacI"/>
</dbReference>
<dbReference type="InterPro" id="IPR010982">
    <property type="entry name" value="Lambda_DNA-bd_dom_sf"/>
</dbReference>
<reference evidence="5 6" key="1">
    <citation type="submission" date="2019-11" db="EMBL/GenBank/DDBJ databases">
        <authorList>
            <person name="Khan S.A."/>
            <person name="Jeon C.O."/>
            <person name="Chun B.H."/>
        </authorList>
    </citation>
    <scope>NUCLEOTIDE SEQUENCE [LARGE SCALE GENOMIC DNA]</scope>
    <source>
        <strain evidence="5 6">IMCC 1097</strain>
    </source>
</reference>
<dbReference type="Gene3D" id="1.10.260.40">
    <property type="entry name" value="lambda repressor-like DNA-binding domains"/>
    <property type="match status" value="1"/>
</dbReference>
<dbReference type="PROSITE" id="PS00356">
    <property type="entry name" value="HTH_LACI_1"/>
    <property type="match status" value="1"/>
</dbReference>
<dbReference type="PANTHER" id="PTHR30146:SF148">
    <property type="entry name" value="HTH-TYPE TRANSCRIPTIONAL REPRESSOR PURR-RELATED"/>
    <property type="match status" value="1"/>
</dbReference>
<organism evidence="5 6">
    <name type="scientific">Litorivicinus lipolyticus</name>
    <dbReference type="NCBI Taxonomy" id="418701"/>
    <lineage>
        <taxon>Bacteria</taxon>
        <taxon>Pseudomonadati</taxon>
        <taxon>Pseudomonadota</taxon>
        <taxon>Gammaproteobacteria</taxon>
        <taxon>Oceanospirillales</taxon>
        <taxon>Litorivicinaceae</taxon>
        <taxon>Litorivicinus</taxon>
    </lineage>
</organism>
<evidence type="ECO:0000259" key="4">
    <source>
        <dbReference type="PROSITE" id="PS50932"/>
    </source>
</evidence>
<evidence type="ECO:0000313" key="6">
    <source>
        <dbReference type="Proteomes" id="UP000388235"/>
    </source>
</evidence>
<dbReference type="OrthoDB" id="6619319at2"/>
<accession>A0A5Q2Q7W8</accession>
<dbReference type="SMART" id="SM00354">
    <property type="entry name" value="HTH_LACI"/>
    <property type="match status" value="1"/>
</dbReference>
<keyword evidence="6" id="KW-1185">Reference proteome</keyword>
<dbReference type="PANTHER" id="PTHR30146">
    <property type="entry name" value="LACI-RELATED TRANSCRIPTIONAL REPRESSOR"/>
    <property type="match status" value="1"/>
</dbReference>
<feature type="domain" description="HTH lacI-type" evidence="4">
    <location>
        <begin position="2"/>
        <end position="56"/>
    </location>
</feature>
<dbReference type="PRINTS" id="PR00036">
    <property type="entry name" value="HTHLACI"/>
</dbReference>
<protein>
    <submittedName>
        <fullName evidence="5">LacI family DNA-binding transcriptional regulator</fullName>
    </submittedName>
</protein>
<dbReference type="AlphaFoldDB" id="A0A5Q2Q7W8"/>
<name>A0A5Q2Q7W8_9GAMM</name>
<dbReference type="EMBL" id="CP045871">
    <property type="protein sequence ID" value="QGG80669.1"/>
    <property type="molecule type" value="Genomic_DNA"/>
</dbReference>
<keyword evidence="2 5" id="KW-0238">DNA-binding</keyword>
<dbReference type="CDD" id="cd01392">
    <property type="entry name" value="HTH_LacI"/>
    <property type="match status" value="1"/>
</dbReference>
<dbReference type="Proteomes" id="UP000388235">
    <property type="component" value="Chromosome"/>
</dbReference>
<evidence type="ECO:0000256" key="2">
    <source>
        <dbReference type="ARBA" id="ARBA00023125"/>
    </source>
</evidence>
<evidence type="ECO:0000256" key="3">
    <source>
        <dbReference type="ARBA" id="ARBA00023163"/>
    </source>
</evidence>
<dbReference type="Pfam" id="PF00356">
    <property type="entry name" value="LacI"/>
    <property type="match status" value="1"/>
</dbReference>
<evidence type="ECO:0000256" key="1">
    <source>
        <dbReference type="ARBA" id="ARBA00023015"/>
    </source>
</evidence>
<dbReference type="KEGG" id="llp:GH975_08850"/>
<proteinExistence type="predicted"/>
<sequence>MASIKDVARVANVSVSTVSHVINKTRFVSDGTAQRVAAAIDQLDFQPSHVAKAASTWGCKPPASSLITFKMAPTFPRN</sequence>
<dbReference type="GO" id="GO:0000976">
    <property type="term" value="F:transcription cis-regulatory region binding"/>
    <property type="evidence" value="ECO:0007669"/>
    <property type="project" value="TreeGrafter"/>
</dbReference>
<keyword evidence="1" id="KW-0805">Transcription regulation</keyword>
<gene>
    <name evidence="5" type="ORF">GH975_08850</name>
</gene>
<dbReference type="GO" id="GO:0003700">
    <property type="term" value="F:DNA-binding transcription factor activity"/>
    <property type="evidence" value="ECO:0007669"/>
    <property type="project" value="TreeGrafter"/>
</dbReference>